<evidence type="ECO:0000313" key="1">
    <source>
        <dbReference type="EMBL" id="CAI9786399.1"/>
    </source>
</evidence>
<organism evidence="1 2">
    <name type="scientific">Fraxinus pennsylvanica</name>
    <dbReference type="NCBI Taxonomy" id="56036"/>
    <lineage>
        <taxon>Eukaryota</taxon>
        <taxon>Viridiplantae</taxon>
        <taxon>Streptophyta</taxon>
        <taxon>Embryophyta</taxon>
        <taxon>Tracheophyta</taxon>
        <taxon>Spermatophyta</taxon>
        <taxon>Magnoliopsida</taxon>
        <taxon>eudicotyledons</taxon>
        <taxon>Gunneridae</taxon>
        <taxon>Pentapetalae</taxon>
        <taxon>asterids</taxon>
        <taxon>lamiids</taxon>
        <taxon>Lamiales</taxon>
        <taxon>Oleaceae</taxon>
        <taxon>Oleeae</taxon>
        <taxon>Fraxinus</taxon>
    </lineage>
</organism>
<evidence type="ECO:0000313" key="2">
    <source>
        <dbReference type="Proteomes" id="UP000834106"/>
    </source>
</evidence>
<dbReference type="AlphaFoldDB" id="A0AAD2EDB7"/>
<protein>
    <submittedName>
        <fullName evidence="1">Uncharacterized protein</fullName>
    </submittedName>
</protein>
<reference evidence="1" key="1">
    <citation type="submission" date="2023-05" db="EMBL/GenBank/DDBJ databases">
        <authorList>
            <person name="Huff M."/>
        </authorList>
    </citation>
    <scope>NUCLEOTIDE SEQUENCE</scope>
</reference>
<sequence length="105" mass="12153">MIQISRLRWIKKEVTPLMLRLLQPPLLLQRYSEKCNRNRRPGSVEKKYGESSTTELLQHAAKKVAYLFVNHSSTIIRGISLTLEEEFLVVKDSTRASEPLREACL</sequence>
<gene>
    <name evidence="1" type="ORF">FPE_LOCUS33829</name>
</gene>
<accession>A0AAD2EDB7</accession>
<dbReference type="EMBL" id="OU503057">
    <property type="protein sequence ID" value="CAI9786399.1"/>
    <property type="molecule type" value="Genomic_DNA"/>
</dbReference>
<dbReference type="Proteomes" id="UP000834106">
    <property type="component" value="Chromosome 22"/>
</dbReference>
<keyword evidence="2" id="KW-1185">Reference proteome</keyword>
<name>A0AAD2EDB7_9LAMI</name>
<proteinExistence type="predicted"/>